<comment type="caution">
    <text evidence="2">The sequence shown here is derived from an EMBL/GenBank/DDBJ whole genome shotgun (WGS) entry which is preliminary data.</text>
</comment>
<dbReference type="RefSeq" id="WP_121689574.1">
    <property type="nucleotide sequence ID" value="NZ_RCUY01000015.1"/>
</dbReference>
<name>A0A3L7AGW6_9MICO</name>
<accession>A0A3L7AGW6</accession>
<dbReference type="OrthoDB" id="8772678at2"/>
<dbReference type="EMBL" id="RCUY01000015">
    <property type="protein sequence ID" value="RLP79417.1"/>
    <property type="molecule type" value="Genomic_DNA"/>
</dbReference>
<proteinExistence type="inferred from homology"/>
<reference evidence="2 3" key="1">
    <citation type="submission" date="2018-10" db="EMBL/GenBank/DDBJ databases">
        <authorList>
            <person name="Li J."/>
        </authorList>
    </citation>
    <scope>NUCLEOTIDE SEQUENCE [LARGE SCALE GENOMIC DNA]</scope>
    <source>
        <strain evidence="2 3">JCM 11654</strain>
    </source>
</reference>
<evidence type="ECO:0000313" key="2">
    <source>
        <dbReference type="EMBL" id="RLP79417.1"/>
    </source>
</evidence>
<dbReference type="Gene3D" id="3.30.420.40">
    <property type="match status" value="2"/>
</dbReference>
<evidence type="ECO:0000313" key="3">
    <source>
        <dbReference type="Proteomes" id="UP000269438"/>
    </source>
</evidence>
<dbReference type="AlphaFoldDB" id="A0A3L7AGW6"/>
<protein>
    <submittedName>
        <fullName evidence="2">ROK family protein</fullName>
    </submittedName>
</protein>
<dbReference type="Pfam" id="PF00480">
    <property type="entry name" value="ROK"/>
    <property type="match status" value="1"/>
</dbReference>
<dbReference type="Proteomes" id="UP000269438">
    <property type="component" value="Unassembled WGS sequence"/>
</dbReference>
<keyword evidence="3" id="KW-1185">Reference proteome</keyword>
<gene>
    <name evidence="2" type="ORF">D9V34_16700</name>
</gene>
<organism evidence="2 3">
    <name type="scientific">Mycetocola lacteus</name>
    <dbReference type="NCBI Taxonomy" id="76637"/>
    <lineage>
        <taxon>Bacteria</taxon>
        <taxon>Bacillati</taxon>
        <taxon>Actinomycetota</taxon>
        <taxon>Actinomycetes</taxon>
        <taxon>Micrococcales</taxon>
        <taxon>Microbacteriaceae</taxon>
        <taxon>Mycetocola</taxon>
    </lineage>
</organism>
<dbReference type="SUPFAM" id="SSF53067">
    <property type="entry name" value="Actin-like ATPase domain"/>
    <property type="match status" value="1"/>
</dbReference>
<comment type="similarity">
    <text evidence="1">Belongs to the ROK (NagC/XylR) family.</text>
</comment>
<evidence type="ECO:0000256" key="1">
    <source>
        <dbReference type="ARBA" id="ARBA00006479"/>
    </source>
</evidence>
<dbReference type="PANTHER" id="PTHR18964:SF169">
    <property type="entry name" value="N-ACETYLMANNOSAMINE KINASE"/>
    <property type="match status" value="1"/>
</dbReference>
<dbReference type="PANTHER" id="PTHR18964">
    <property type="entry name" value="ROK (REPRESSOR, ORF, KINASE) FAMILY"/>
    <property type="match status" value="1"/>
</dbReference>
<dbReference type="InterPro" id="IPR000600">
    <property type="entry name" value="ROK"/>
</dbReference>
<dbReference type="InterPro" id="IPR043129">
    <property type="entry name" value="ATPase_NBD"/>
</dbReference>
<sequence length="309" mass="31260">MRLGIDVGGTKTAAVVLDDNDVAVEELTRPTGYGRDQVLASVLETSAELAQRVGLTPDRFASIGIGIPGAVNAQIGRVEHAVNLGLDRFDLGSEAAARLGTRVSVENDVNAAAVGAYRYVATTGGDTSLGTDGLAYLNLGTGLAAGIVLDGHLRRGSSGVAGEIGHIPVDSGGVICSCGQRGCLETVASGSAIARQWPTTGTSPVHDMMAAAAAGDPVAGRIRALLFEGVATAVRILTLSVDVRTVVLGGGVTSLGEPLLSGVDAVLNEWAEASPFIASLRLGERIRVIPRTHPVAAVGAALIGVSNSV</sequence>